<proteinExistence type="predicted"/>
<evidence type="ECO:0000313" key="5">
    <source>
        <dbReference type="Proteomes" id="UP000191518"/>
    </source>
</evidence>
<feature type="repeat" description="ANK" evidence="3">
    <location>
        <begin position="180"/>
        <end position="209"/>
    </location>
</feature>
<evidence type="ECO:0000313" key="4">
    <source>
        <dbReference type="EMBL" id="OQE10225.1"/>
    </source>
</evidence>
<dbReference type="PANTHER" id="PTHR24189:SF50">
    <property type="entry name" value="ANKYRIN REPEAT AND SOCS BOX PROTEIN 2"/>
    <property type="match status" value="1"/>
</dbReference>
<evidence type="ECO:0000256" key="2">
    <source>
        <dbReference type="ARBA" id="ARBA00023043"/>
    </source>
</evidence>
<dbReference type="AlphaFoldDB" id="A0A1V6S844"/>
<gene>
    <name evidence="4" type="ORF">PENVUL_c004G08232</name>
</gene>
<dbReference type="SMART" id="SM00248">
    <property type="entry name" value="ANK"/>
    <property type="match status" value="5"/>
</dbReference>
<sequence>MANPYRDLRLAIQNGDVETTIKLLDNGLTIKACHFLIATVKKHISILELFLSRGWDINADMNDMTPSALVYTFEDVGLLKWFLSHGANPNKRCRIRNCTPLSYAVRDGPFNAIKILLQNGGQVQDGQLLHYAAMRTEDDNHEVLQFIYNQDPDYNKLCVNKMLDEGTPEYFMNERTGLGTPLHYAARSGSAKMVTFLVEQGGAPDRQDPYRRTPIGYAVRNGHHDVEQILKDKVNVGIGLVQGI</sequence>
<keyword evidence="5" id="KW-1185">Reference proteome</keyword>
<dbReference type="InterPro" id="IPR036770">
    <property type="entry name" value="Ankyrin_rpt-contain_sf"/>
</dbReference>
<keyword evidence="1" id="KW-0677">Repeat</keyword>
<dbReference type="InterPro" id="IPR002110">
    <property type="entry name" value="Ankyrin_rpt"/>
</dbReference>
<accession>A0A1V6S844</accession>
<evidence type="ECO:0000256" key="3">
    <source>
        <dbReference type="PROSITE-ProRule" id="PRU00023"/>
    </source>
</evidence>
<organism evidence="4 5">
    <name type="scientific">Penicillium vulpinum</name>
    <dbReference type="NCBI Taxonomy" id="29845"/>
    <lineage>
        <taxon>Eukaryota</taxon>
        <taxon>Fungi</taxon>
        <taxon>Dikarya</taxon>
        <taxon>Ascomycota</taxon>
        <taxon>Pezizomycotina</taxon>
        <taxon>Eurotiomycetes</taxon>
        <taxon>Eurotiomycetidae</taxon>
        <taxon>Eurotiales</taxon>
        <taxon>Aspergillaceae</taxon>
        <taxon>Penicillium</taxon>
    </lineage>
</organism>
<comment type="caution">
    <text evidence="4">The sequence shown here is derived from an EMBL/GenBank/DDBJ whole genome shotgun (WGS) entry which is preliminary data.</text>
</comment>
<dbReference type="Proteomes" id="UP000191518">
    <property type="component" value="Unassembled WGS sequence"/>
</dbReference>
<dbReference type="PROSITE" id="PS50088">
    <property type="entry name" value="ANK_REPEAT"/>
    <property type="match status" value="1"/>
</dbReference>
<dbReference type="EMBL" id="MDYP01000004">
    <property type="protein sequence ID" value="OQE10225.1"/>
    <property type="molecule type" value="Genomic_DNA"/>
</dbReference>
<dbReference type="OrthoDB" id="426293at2759"/>
<protein>
    <submittedName>
        <fullName evidence="4">Uncharacterized protein</fullName>
    </submittedName>
</protein>
<reference evidence="5" key="1">
    <citation type="journal article" date="2017" name="Nat. Microbiol.">
        <title>Global analysis of biosynthetic gene clusters reveals vast potential of secondary metabolite production in Penicillium species.</title>
        <authorList>
            <person name="Nielsen J.C."/>
            <person name="Grijseels S."/>
            <person name="Prigent S."/>
            <person name="Ji B."/>
            <person name="Dainat J."/>
            <person name="Nielsen K.F."/>
            <person name="Frisvad J.C."/>
            <person name="Workman M."/>
            <person name="Nielsen J."/>
        </authorList>
    </citation>
    <scope>NUCLEOTIDE SEQUENCE [LARGE SCALE GENOMIC DNA]</scope>
    <source>
        <strain evidence="5">IBT 29486</strain>
    </source>
</reference>
<dbReference type="PROSITE" id="PS50297">
    <property type="entry name" value="ANK_REP_REGION"/>
    <property type="match status" value="1"/>
</dbReference>
<dbReference type="Gene3D" id="1.25.40.20">
    <property type="entry name" value="Ankyrin repeat-containing domain"/>
    <property type="match status" value="2"/>
</dbReference>
<keyword evidence="2 3" id="KW-0040">ANK repeat</keyword>
<dbReference type="InterPro" id="IPR050745">
    <property type="entry name" value="Multifunctional_regulatory"/>
</dbReference>
<dbReference type="STRING" id="29845.A0A1V6S844"/>
<name>A0A1V6S844_9EURO</name>
<dbReference type="Pfam" id="PF12796">
    <property type="entry name" value="Ank_2"/>
    <property type="match status" value="2"/>
</dbReference>
<evidence type="ECO:0000256" key="1">
    <source>
        <dbReference type="ARBA" id="ARBA00022737"/>
    </source>
</evidence>
<dbReference type="SUPFAM" id="SSF48403">
    <property type="entry name" value="Ankyrin repeat"/>
    <property type="match status" value="1"/>
</dbReference>
<dbReference type="PANTHER" id="PTHR24189">
    <property type="entry name" value="MYOTROPHIN"/>
    <property type="match status" value="1"/>
</dbReference>